<sequence length="336" mass="37531">MALIILMILWTPTLRCSEEFETLEFFAGRGNLSRCMRLSGRKTCSFDILYKSGKGRSRPYGSNAMDINSTSGYALCILALLCTKIRFLATYAIKCASWTAVNRGTSGRSACASIGHEGFASVDNSNTMASRTCLLCLLTTALGGTWAVEQPELSVLEYFPPFLALLTALYKAYGETAVYRAKWYMLHYGSLTPKPHYAWCNSNAIQGLNMGRLLGWKKRLALGDIPKVKTCETYKDKNGKTRYKGTAALRKTEEYPVRFGFKLVDLYDDLTTSSRGRAPFPSDPAGIPSAPESFRRMPEGGHALQFAQLDQVFNYLRRGKHMVIPNEWKDLVPKPK</sequence>
<dbReference type="Proteomes" id="UP001152797">
    <property type="component" value="Unassembled WGS sequence"/>
</dbReference>
<feature type="chain" id="PRO_5043270557" evidence="1">
    <location>
        <begin position="18"/>
        <end position="336"/>
    </location>
</feature>
<evidence type="ECO:0000313" key="2">
    <source>
        <dbReference type="EMBL" id="CAI3992261.1"/>
    </source>
</evidence>
<dbReference type="EMBL" id="CAMXCT010001691">
    <property type="protein sequence ID" value="CAI3992261.1"/>
    <property type="molecule type" value="Genomic_DNA"/>
</dbReference>
<feature type="signal peptide" evidence="1">
    <location>
        <begin position="1"/>
        <end position="17"/>
    </location>
</feature>
<comment type="caution">
    <text evidence="2">The sequence shown here is derived from an EMBL/GenBank/DDBJ whole genome shotgun (WGS) entry which is preliminary data.</text>
</comment>
<evidence type="ECO:0000313" key="3">
    <source>
        <dbReference type="EMBL" id="CAL4779573.1"/>
    </source>
</evidence>
<dbReference type="EMBL" id="CAMXCT020001691">
    <property type="protein sequence ID" value="CAL1145636.1"/>
    <property type="molecule type" value="Genomic_DNA"/>
</dbReference>
<name>A0A9P1CL89_9DINO</name>
<keyword evidence="4" id="KW-1185">Reference proteome</keyword>
<keyword evidence="1" id="KW-0732">Signal</keyword>
<reference evidence="2" key="1">
    <citation type="submission" date="2022-10" db="EMBL/GenBank/DDBJ databases">
        <authorList>
            <person name="Chen Y."/>
            <person name="Dougan E. K."/>
            <person name="Chan C."/>
            <person name="Rhodes N."/>
            <person name="Thang M."/>
        </authorList>
    </citation>
    <scope>NUCLEOTIDE SEQUENCE</scope>
</reference>
<protein>
    <submittedName>
        <fullName evidence="2">Uncharacterized protein</fullName>
    </submittedName>
</protein>
<accession>A0A9P1CL89</accession>
<gene>
    <name evidence="2" type="ORF">C1SCF055_LOCUS19103</name>
</gene>
<proteinExistence type="predicted"/>
<dbReference type="EMBL" id="CAMXCT030001691">
    <property type="protein sequence ID" value="CAL4779573.1"/>
    <property type="molecule type" value="Genomic_DNA"/>
</dbReference>
<reference evidence="3 4" key="2">
    <citation type="submission" date="2024-05" db="EMBL/GenBank/DDBJ databases">
        <authorList>
            <person name="Chen Y."/>
            <person name="Shah S."/>
            <person name="Dougan E. K."/>
            <person name="Thang M."/>
            <person name="Chan C."/>
        </authorList>
    </citation>
    <scope>NUCLEOTIDE SEQUENCE [LARGE SCALE GENOMIC DNA]</scope>
</reference>
<dbReference type="AlphaFoldDB" id="A0A9P1CL89"/>
<organism evidence="2">
    <name type="scientific">Cladocopium goreaui</name>
    <dbReference type="NCBI Taxonomy" id="2562237"/>
    <lineage>
        <taxon>Eukaryota</taxon>
        <taxon>Sar</taxon>
        <taxon>Alveolata</taxon>
        <taxon>Dinophyceae</taxon>
        <taxon>Suessiales</taxon>
        <taxon>Symbiodiniaceae</taxon>
        <taxon>Cladocopium</taxon>
    </lineage>
</organism>
<evidence type="ECO:0000313" key="4">
    <source>
        <dbReference type="Proteomes" id="UP001152797"/>
    </source>
</evidence>
<evidence type="ECO:0000256" key="1">
    <source>
        <dbReference type="SAM" id="SignalP"/>
    </source>
</evidence>